<evidence type="ECO:0000259" key="2">
    <source>
        <dbReference type="PROSITE" id="PS50011"/>
    </source>
</evidence>
<evidence type="ECO:0000313" key="4">
    <source>
        <dbReference type="Proteomes" id="UP000053263"/>
    </source>
</evidence>
<evidence type="ECO:0000256" key="1">
    <source>
        <dbReference type="SAM" id="MobiDB-lite"/>
    </source>
</evidence>
<dbReference type="Proteomes" id="UP000053263">
    <property type="component" value="Unassembled WGS sequence"/>
</dbReference>
<dbReference type="PANTHER" id="PTHR38248">
    <property type="entry name" value="FUNK1 6"/>
    <property type="match status" value="1"/>
</dbReference>
<dbReference type="Gene3D" id="1.10.510.10">
    <property type="entry name" value="Transferase(Phosphotransferase) domain 1"/>
    <property type="match status" value="1"/>
</dbReference>
<protein>
    <recommendedName>
        <fullName evidence="2">Protein kinase domain-containing protein</fullName>
    </recommendedName>
</protein>
<evidence type="ECO:0000313" key="3">
    <source>
        <dbReference type="EMBL" id="KII85222.1"/>
    </source>
</evidence>
<dbReference type="AlphaFoldDB" id="A0A0C9SS31"/>
<dbReference type="HOGENOM" id="CLU_365667_0_0_1"/>
<sequence>MLSQTYAYHSAKLPHSLCELTPLLPHTSSPPKFGVGSASSVPPRRIREDLTGTVHQIPDHEFYLHLLNMDESTLTRRESFFHSRMGDIELVDAMTTFAMAKEETDAYVPLAKAANRVLALARLFDPDTPRLIDDLTFYRNDPVVLSGSPVLRKPDVAIASRQQIDKCRAEEASDLAAWGELKPGKLDGAMDAFKACASSDDAHGMSQRPQDQQLEPVPYDAIIPPERPTSSTAATGGTPPLHVHSSATPAVTASRQATISASTKSGRKRALQEEAQGSSEVPRRKKVRVHEPTCTLTEQSAWNAAEMLTSTEGTRVHAWGLNFDGPTMWVSRYDASGIMQSYPVHIFKEFPRFAAIIMAMSLFNREQWGVQTAVDYPAGAPVIPQTLQGSTFPFKLDDVDHTATLGKPAFIRRGLFGRNTNVHEATCESLGEGALAIKFSQTLHSRHESEAELIQIAKDAGVSHIPDVYASRSMAPMSQGVRGKVYVSGEARLSSRKFAEGADAEKPTSTAPKWDDRKTSVLVSKLYQPITSLEDADELEKVFLEAVWGHHELYEKASILHRDISDGNLMYWRDTDNVVHGILNDYDNAVRLDENKNPIHPPSSHRTGTLPFMALDFLQQRTSHITHCYRHDLESFTYVLLWVTVRHPTYVPKTPAEKAVRTASIQATENWSRGTLDSMISAKRTTSRKFMDQEIMLSKPFSRLRILVKNALRSVARGNEDLADEYAEAPQDKEHVTRCLLQHRETLFDFGLRLFHPKPPASH</sequence>
<dbReference type="InterPro" id="IPR011009">
    <property type="entry name" value="Kinase-like_dom_sf"/>
</dbReference>
<feature type="region of interest" description="Disordered" evidence="1">
    <location>
        <begin position="220"/>
        <end position="292"/>
    </location>
</feature>
<feature type="compositionally biased region" description="Polar residues" evidence="1">
    <location>
        <begin position="245"/>
        <end position="264"/>
    </location>
</feature>
<name>A0A0C9SS31_PLICR</name>
<organism evidence="3 4">
    <name type="scientific">Plicaturopsis crispa FD-325 SS-3</name>
    <dbReference type="NCBI Taxonomy" id="944288"/>
    <lineage>
        <taxon>Eukaryota</taxon>
        <taxon>Fungi</taxon>
        <taxon>Dikarya</taxon>
        <taxon>Basidiomycota</taxon>
        <taxon>Agaricomycotina</taxon>
        <taxon>Agaricomycetes</taxon>
        <taxon>Agaricomycetidae</taxon>
        <taxon>Amylocorticiales</taxon>
        <taxon>Amylocorticiaceae</taxon>
        <taxon>Plicatura</taxon>
        <taxon>Plicaturopsis crispa</taxon>
    </lineage>
</organism>
<proteinExistence type="predicted"/>
<gene>
    <name evidence="3" type="ORF">PLICRDRAFT_178961</name>
</gene>
<dbReference type="PROSITE" id="PS50011">
    <property type="entry name" value="PROTEIN_KINASE_DOM"/>
    <property type="match status" value="1"/>
</dbReference>
<dbReference type="PANTHER" id="PTHR38248:SF2">
    <property type="entry name" value="FUNK1 11"/>
    <property type="match status" value="1"/>
</dbReference>
<keyword evidence="4" id="KW-1185">Reference proteome</keyword>
<dbReference type="OrthoDB" id="5569250at2759"/>
<dbReference type="GO" id="GO:0005524">
    <property type="term" value="F:ATP binding"/>
    <property type="evidence" value="ECO:0007669"/>
    <property type="project" value="InterPro"/>
</dbReference>
<feature type="domain" description="Protein kinase" evidence="2">
    <location>
        <begin position="405"/>
        <end position="702"/>
    </location>
</feature>
<dbReference type="SUPFAM" id="SSF56112">
    <property type="entry name" value="Protein kinase-like (PK-like)"/>
    <property type="match status" value="1"/>
</dbReference>
<dbReference type="InterPro" id="IPR000719">
    <property type="entry name" value="Prot_kinase_dom"/>
</dbReference>
<reference evidence="3 4" key="1">
    <citation type="submission" date="2014-06" db="EMBL/GenBank/DDBJ databases">
        <title>Evolutionary Origins and Diversification of the Mycorrhizal Mutualists.</title>
        <authorList>
            <consortium name="DOE Joint Genome Institute"/>
            <consortium name="Mycorrhizal Genomics Consortium"/>
            <person name="Kohler A."/>
            <person name="Kuo A."/>
            <person name="Nagy L.G."/>
            <person name="Floudas D."/>
            <person name="Copeland A."/>
            <person name="Barry K.W."/>
            <person name="Cichocki N."/>
            <person name="Veneault-Fourrey C."/>
            <person name="LaButti K."/>
            <person name="Lindquist E.A."/>
            <person name="Lipzen A."/>
            <person name="Lundell T."/>
            <person name="Morin E."/>
            <person name="Murat C."/>
            <person name="Riley R."/>
            <person name="Ohm R."/>
            <person name="Sun H."/>
            <person name="Tunlid A."/>
            <person name="Henrissat B."/>
            <person name="Grigoriev I.V."/>
            <person name="Hibbett D.S."/>
            <person name="Martin F."/>
        </authorList>
    </citation>
    <scope>NUCLEOTIDE SEQUENCE [LARGE SCALE GENOMIC DNA]</scope>
    <source>
        <strain evidence="3 4">FD-325 SS-3</strain>
    </source>
</reference>
<accession>A0A0C9SS31</accession>
<dbReference type="InterPro" id="IPR040976">
    <property type="entry name" value="Pkinase_fungal"/>
</dbReference>
<dbReference type="GO" id="GO:0004672">
    <property type="term" value="F:protein kinase activity"/>
    <property type="evidence" value="ECO:0007669"/>
    <property type="project" value="InterPro"/>
</dbReference>
<dbReference type="EMBL" id="KN832568">
    <property type="protein sequence ID" value="KII85222.1"/>
    <property type="molecule type" value="Genomic_DNA"/>
</dbReference>
<dbReference type="Pfam" id="PF17667">
    <property type="entry name" value="Pkinase_fungal"/>
    <property type="match status" value="1"/>
</dbReference>